<name>A0A7R8WJA6_9CRUS</name>
<dbReference type="AlphaFoldDB" id="A0A7R8WJA6"/>
<feature type="non-terminal residue" evidence="1">
    <location>
        <position position="1"/>
    </location>
</feature>
<evidence type="ECO:0000313" key="1">
    <source>
        <dbReference type="EMBL" id="CAD7231963.1"/>
    </source>
</evidence>
<organism evidence="1">
    <name type="scientific">Cyprideis torosa</name>
    <dbReference type="NCBI Taxonomy" id="163714"/>
    <lineage>
        <taxon>Eukaryota</taxon>
        <taxon>Metazoa</taxon>
        <taxon>Ecdysozoa</taxon>
        <taxon>Arthropoda</taxon>
        <taxon>Crustacea</taxon>
        <taxon>Oligostraca</taxon>
        <taxon>Ostracoda</taxon>
        <taxon>Podocopa</taxon>
        <taxon>Podocopida</taxon>
        <taxon>Cytherocopina</taxon>
        <taxon>Cytheroidea</taxon>
        <taxon>Cytherideidae</taxon>
        <taxon>Cyprideis</taxon>
    </lineage>
</organism>
<protein>
    <submittedName>
        <fullName evidence="1">Uncharacterized protein</fullName>
    </submittedName>
</protein>
<proteinExistence type="predicted"/>
<reference evidence="1" key="1">
    <citation type="submission" date="2020-11" db="EMBL/GenBank/DDBJ databases">
        <authorList>
            <person name="Tran Van P."/>
        </authorList>
    </citation>
    <scope>NUCLEOTIDE SEQUENCE</scope>
</reference>
<sequence length="255" mass="29339">RKRGRQPLVNYPVEWEKVPDKVQELFRTIPYSNPRFREAFESCKFPGTPSALHCWIKRTGGGGSSVIVGNDNETMMDNKQENNPKIEKKMAPKIKSCKLPGTPGAFYMWVRKDIGIITKREFVDYCEDEASDDEKENPQDTADYGDIRSVPFSGELVRCEKWQRNVSSALSAISESCLWRSKYTAIRQGHIGELGRAYFSCSLKTCFSRVMTIFYERRMDVVINCLDSHPPVPRKRRKFATYPKVPESCLKEESI</sequence>
<dbReference type="EMBL" id="OB664067">
    <property type="protein sequence ID" value="CAD7231963.1"/>
    <property type="molecule type" value="Genomic_DNA"/>
</dbReference>
<accession>A0A7R8WJA6</accession>
<gene>
    <name evidence="1" type="ORF">CTOB1V02_LOCUS9806</name>
</gene>